<reference evidence="10 11" key="1">
    <citation type="submission" date="2014-06" db="EMBL/GenBank/DDBJ databases">
        <authorList>
            <person name="Ju J."/>
            <person name="Zhang J."/>
        </authorList>
    </citation>
    <scope>NUCLEOTIDE SEQUENCE [LARGE SCALE GENOMIC DNA]</scope>
    <source>
        <strain evidence="10 11">DsW_47</strain>
    </source>
</reference>
<feature type="chain" id="PRO_5012532182" evidence="9">
    <location>
        <begin position="23"/>
        <end position="467"/>
    </location>
</feature>
<keyword evidence="5" id="KW-0812">Transmembrane</keyword>
<gene>
    <name evidence="10" type="ORF">HK14_03970</name>
</gene>
<keyword evidence="4" id="KW-1134">Transmembrane beta strand</keyword>
<evidence type="ECO:0000256" key="9">
    <source>
        <dbReference type="SAM" id="SignalP"/>
    </source>
</evidence>
<name>A0A1Z5YVJ3_9PROT</name>
<feature type="coiled-coil region" evidence="8">
    <location>
        <begin position="186"/>
        <end position="213"/>
    </location>
</feature>
<keyword evidence="7" id="KW-0998">Cell outer membrane</keyword>
<keyword evidence="9" id="KW-0732">Signal</keyword>
<dbReference type="Pfam" id="PF02321">
    <property type="entry name" value="OEP"/>
    <property type="match status" value="2"/>
</dbReference>
<evidence type="ECO:0000256" key="4">
    <source>
        <dbReference type="ARBA" id="ARBA00022452"/>
    </source>
</evidence>
<evidence type="ECO:0000256" key="2">
    <source>
        <dbReference type="ARBA" id="ARBA00007613"/>
    </source>
</evidence>
<dbReference type="InterPro" id="IPR051906">
    <property type="entry name" value="TolC-like"/>
</dbReference>
<dbReference type="EMBL" id="JOMQ01000019">
    <property type="protein sequence ID" value="OUJ02947.1"/>
    <property type="molecule type" value="Genomic_DNA"/>
</dbReference>
<keyword evidence="8" id="KW-0175">Coiled coil</keyword>
<dbReference type="Proteomes" id="UP000196086">
    <property type="component" value="Unassembled WGS sequence"/>
</dbReference>
<comment type="caution">
    <text evidence="10">The sequence shown here is derived from an EMBL/GenBank/DDBJ whole genome shotgun (WGS) entry which is preliminary data.</text>
</comment>
<comment type="subcellular location">
    <subcellularLocation>
        <location evidence="1">Cell outer membrane</location>
    </subcellularLocation>
</comment>
<evidence type="ECO:0000256" key="1">
    <source>
        <dbReference type="ARBA" id="ARBA00004442"/>
    </source>
</evidence>
<dbReference type="PANTHER" id="PTHR30026:SF22">
    <property type="entry name" value="OUTER MEMBRANE EFFLUX PROTEIN"/>
    <property type="match status" value="1"/>
</dbReference>
<keyword evidence="6" id="KW-0472">Membrane</keyword>
<dbReference type="PANTHER" id="PTHR30026">
    <property type="entry name" value="OUTER MEMBRANE PROTEIN TOLC"/>
    <property type="match status" value="1"/>
</dbReference>
<dbReference type="InterPro" id="IPR010130">
    <property type="entry name" value="T1SS_OMP_TolC"/>
</dbReference>
<evidence type="ECO:0000256" key="3">
    <source>
        <dbReference type="ARBA" id="ARBA00022448"/>
    </source>
</evidence>
<evidence type="ECO:0000313" key="10">
    <source>
        <dbReference type="EMBL" id="OUJ02947.1"/>
    </source>
</evidence>
<sequence>MPMSRILACFALAVLPPSAAQAQTLQDALAHAYQSNPTLLGEQANQRAVTENSVQARSGWRPTVSVNMDANYQQGPYTNAFALGSYTSNYAEGYVAAKQTLYSFGHTANQVKAADARSHAAGHALRLTEAQVFTNVITAYMNVLRDRSIKDIRQADLAMLQRQVQLTTSRYTLGGAPSEQVTRTDVEQAETRRQSAEVALTQARATLAASEAQFRAVIGETPNHLVMPAVLPGLPSSMPQAMKTAIHSNPQLAQMRETKSATQADVDTARSQWGPQIQVQGTFGTIGPGAPFRGREYGEQVTGTVSLVQPLYNGGLYKSQIRQARDKDEQAHQNVEQARRSALQDVVTYWSAVENGLQAIKAGQAEVRSGETTLKGYQLEYGYGLRSTTDVLYADQNLRSAQVELATSQHDTIVAQAQLLAAIGHLQAQDLIPNVRPYDAEAQLRHARTRDWEPLQVPLAALDRAGW</sequence>
<proteinExistence type="inferred from homology"/>
<dbReference type="Gene3D" id="1.20.1600.10">
    <property type="entry name" value="Outer membrane efflux proteins (OEP)"/>
    <property type="match status" value="1"/>
</dbReference>
<organism evidence="10 11">
    <name type="scientific">Acetobacter cibinongensis</name>
    <dbReference type="NCBI Taxonomy" id="146475"/>
    <lineage>
        <taxon>Bacteria</taxon>
        <taxon>Pseudomonadati</taxon>
        <taxon>Pseudomonadota</taxon>
        <taxon>Alphaproteobacteria</taxon>
        <taxon>Acetobacterales</taxon>
        <taxon>Acetobacteraceae</taxon>
        <taxon>Acetobacter</taxon>
    </lineage>
</organism>
<dbReference type="GO" id="GO:1990281">
    <property type="term" value="C:efflux pump complex"/>
    <property type="evidence" value="ECO:0007669"/>
    <property type="project" value="TreeGrafter"/>
</dbReference>
<evidence type="ECO:0000256" key="5">
    <source>
        <dbReference type="ARBA" id="ARBA00022692"/>
    </source>
</evidence>
<evidence type="ECO:0000256" key="7">
    <source>
        <dbReference type="ARBA" id="ARBA00023237"/>
    </source>
</evidence>
<feature type="signal peptide" evidence="9">
    <location>
        <begin position="1"/>
        <end position="22"/>
    </location>
</feature>
<dbReference type="AlphaFoldDB" id="A0A1Z5YVJ3"/>
<evidence type="ECO:0000256" key="6">
    <source>
        <dbReference type="ARBA" id="ARBA00023136"/>
    </source>
</evidence>
<evidence type="ECO:0000313" key="11">
    <source>
        <dbReference type="Proteomes" id="UP000196086"/>
    </source>
</evidence>
<dbReference type="GO" id="GO:0015562">
    <property type="term" value="F:efflux transmembrane transporter activity"/>
    <property type="evidence" value="ECO:0007669"/>
    <property type="project" value="InterPro"/>
</dbReference>
<accession>A0A1Z5YVJ3</accession>
<comment type="similarity">
    <text evidence="2">Belongs to the outer membrane factor (OMF) (TC 1.B.17) family.</text>
</comment>
<dbReference type="SUPFAM" id="SSF56954">
    <property type="entry name" value="Outer membrane efflux proteins (OEP)"/>
    <property type="match status" value="1"/>
</dbReference>
<protein>
    <submittedName>
        <fullName evidence="10">Membrane protein</fullName>
    </submittedName>
</protein>
<dbReference type="GO" id="GO:0009279">
    <property type="term" value="C:cell outer membrane"/>
    <property type="evidence" value="ECO:0007669"/>
    <property type="project" value="UniProtKB-SubCell"/>
</dbReference>
<dbReference type="InterPro" id="IPR003423">
    <property type="entry name" value="OMP_efflux"/>
</dbReference>
<keyword evidence="3" id="KW-0813">Transport</keyword>
<dbReference type="NCBIfam" id="TIGR01844">
    <property type="entry name" value="type_I_sec_TolC"/>
    <property type="match status" value="1"/>
</dbReference>
<evidence type="ECO:0000256" key="8">
    <source>
        <dbReference type="SAM" id="Coils"/>
    </source>
</evidence>
<dbReference type="GO" id="GO:0015288">
    <property type="term" value="F:porin activity"/>
    <property type="evidence" value="ECO:0007669"/>
    <property type="project" value="TreeGrafter"/>
</dbReference>